<gene>
    <name evidence="1" type="ORF">DARMORV10_C06P05130.1</name>
</gene>
<dbReference type="Proteomes" id="UP001295469">
    <property type="component" value="Chromosome C06"/>
</dbReference>
<reference evidence="1" key="1">
    <citation type="submission" date="2021-01" db="EMBL/GenBank/DDBJ databases">
        <authorList>
            <consortium name="Genoscope - CEA"/>
            <person name="William W."/>
        </authorList>
    </citation>
    <scope>NUCLEOTIDE SEQUENCE</scope>
</reference>
<protein>
    <submittedName>
        <fullName evidence="1">(rape) hypothetical protein</fullName>
    </submittedName>
</protein>
<evidence type="ECO:0000313" key="1">
    <source>
        <dbReference type="EMBL" id="CAF2054873.1"/>
    </source>
</evidence>
<proteinExistence type="predicted"/>
<accession>A0A816Q332</accession>
<dbReference type="EMBL" id="HG994370">
    <property type="protein sequence ID" value="CAF2054873.1"/>
    <property type="molecule type" value="Genomic_DNA"/>
</dbReference>
<name>A0A816Q332_BRANA</name>
<organism evidence="1">
    <name type="scientific">Brassica napus</name>
    <name type="common">Rape</name>
    <dbReference type="NCBI Taxonomy" id="3708"/>
    <lineage>
        <taxon>Eukaryota</taxon>
        <taxon>Viridiplantae</taxon>
        <taxon>Streptophyta</taxon>
        <taxon>Embryophyta</taxon>
        <taxon>Tracheophyta</taxon>
        <taxon>Spermatophyta</taxon>
        <taxon>Magnoliopsida</taxon>
        <taxon>eudicotyledons</taxon>
        <taxon>Gunneridae</taxon>
        <taxon>Pentapetalae</taxon>
        <taxon>rosids</taxon>
        <taxon>malvids</taxon>
        <taxon>Brassicales</taxon>
        <taxon>Brassicaceae</taxon>
        <taxon>Brassiceae</taxon>
        <taxon>Brassica</taxon>
    </lineage>
</organism>
<dbReference type="AlphaFoldDB" id="A0A816Q332"/>
<sequence>MRRPTRRLCAGVPDKSDKFKQLDVTEWLTAALGPLKGRCGKGRSGLASGDDLLIMLFWFQGTDASQVNVALDIAASFASMKLK</sequence>